<keyword evidence="2" id="KW-0560">Oxidoreductase</keyword>
<dbReference type="RefSeq" id="WP_253485800.1">
    <property type="nucleotide sequence ID" value="NZ_JALJXV010000019.1"/>
</dbReference>
<dbReference type="AlphaFoldDB" id="A0AAE3KDT2"/>
<feature type="domain" description="Cupin type-2" evidence="1">
    <location>
        <begin position="49"/>
        <end position="113"/>
    </location>
</feature>
<reference evidence="2" key="1">
    <citation type="submission" date="2022-03" db="EMBL/GenBank/DDBJ databases">
        <title>Genomic Encyclopedia of Type Strains, Phase III (KMG-III): the genomes of soil and plant-associated and newly described type strains.</title>
        <authorList>
            <person name="Whitman W."/>
        </authorList>
    </citation>
    <scope>NUCLEOTIDE SEQUENCE</scope>
    <source>
        <strain evidence="2">ANL 6-2</strain>
    </source>
</reference>
<dbReference type="SUPFAM" id="SSF51182">
    <property type="entry name" value="RmlC-like cupins"/>
    <property type="match status" value="1"/>
</dbReference>
<dbReference type="Proteomes" id="UP001205843">
    <property type="component" value="Unassembled WGS sequence"/>
</dbReference>
<proteinExistence type="predicted"/>
<sequence>MKMQTVVTHAAADGSDFEPGLREYFTYRDTGIKEMTGGAFTAHIIRAVPGKTPKPEWHVHTVGFQLFYVLKGWVEFEYEDIGRVRMEAGSSVYQPSGVKHRELAHSDDLEVLEVVSPATFATESLESKDPS</sequence>
<dbReference type="GO" id="GO:0051213">
    <property type="term" value="F:dioxygenase activity"/>
    <property type="evidence" value="ECO:0007669"/>
    <property type="project" value="UniProtKB-KW"/>
</dbReference>
<evidence type="ECO:0000313" key="3">
    <source>
        <dbReference type="Proteomes" id="UP001205843"/>
    </source>
</evidence>
<dbReference type="Pfam" id="PF07883">
    <property type="entry name" value="Cupin_2"/>
    <property type="match status" value="1"/>
</dbReference>
<dbReference type="Gene3D" id="2.60.120.10">
    <property type="entry name" value="Jelly Rolls"/>
    <property type="match status" value="1"/>
</dbReference>
<accession>A0AAE3KDT2</accession>
<evidence type="ECO:0000259" key="1">
    <source>
        <dbReference type="Pfam" id="PF07883"/>
    </source>
</evidence>
<keyword evidence="3" id="KW-1185">Reference proteome</keyword>
<dbReference type="CDD" id="cd06980">
    <property type="entry name" value="cupin_bxe_c0505"/>
    <property type="match status" value="1"/>
</dbReference>
<dbReference type="EMBL" id="JALJXV010000019">
    <property type="protein sequence ID" value="MCP1677241.1"/>
    <property type="molecule type" value="Genomic_DNA"/>
</dbReference>
<dbReference type="InterPro" id="IPR011051">
    <property type="entry name" value="RmlC_Cupin_sf"/>
</dbReference>
<protein>
    <submittedName>
        <fullName evidence="2">Quercetin dioxygenase-like cupin family protein</fullName>
    </submittedName>
</protein>
<comment type="caution">
    <text evidence="2">The sequence shown here is derived from an EMBL/GenBank/DDBJ whole genome shotgun (WGS) entry which is preliminary data.</text>
</comment>
<organism evidence="2 3">
    <name type="scientific">Natronocella acetinitrilica</name>
    <dbReference type="NCBI Taxonomy" id="414046"/>
    <lineage>
        <taxon>Bacteria</taxon>
        <taxon>Pseudomonadati</taxon>
        <taxon>Pseudomonadota</taxon>
        <taxon>Gammaproteobacteria</taxon>
        <taxon>Chromatiales</taxon>
        <taxon>Ectothiorhodospiraceae</taxon>
        <taxon>Natronocella</taxon>
    </lineage>
</organism>
<dbReference type="InterPro" id="IPR014710">
    <property type="entry name" value="RmlC-like_jellyroll"/>
</dbReference>
<keyword evidence="2" id="KW-0223">Dioxygenase</keyword>
<dbReference type="InterPro" id="IPR013096">
    <property type="entry name" value="Cupin_2"/>
</dbReference>
<gene>
    <name evidence="2" type="ORF">J2T57_004420</name>
</gene>
<evidence type="ECO:0000313" key="2">
    <source>
        <dbReference type="EMBL" id="MCP1677241.1"/>
    </source>
</evidence>
<name>A0AAE3KDT2_9GAMM</name>